<feature type="region of interest" description="Disordered" evidence="6">
    <location>
        <begin position="544"/>
        <end position="633"/>
    </location>
</feature>
<dbReference type="InterPro" id="IPR045347">
    <property type="entry name" value="HIND"/>
</dbReference>
<feature type="compositionally biased region" description="Low complexity" evidence="6">
    <location>
        <begin position="424"/>
        <end position="434"/>
    </location>
</feature>
<evidence type="ECO:0000256" key="3">
    <source>
        <dbReference type="ARBA" id="ARBA00022664"/>
    </source>
</evidence>
<dbReference type="InParanoid" id="A0A2R5G975"/>
<evidence type="ECO:0000256" key="6">
    <source>
        <dbReference type="SAM" id="MobiDB-lite"/>
    </source>
</evidence>
<dbReference type="Pfam" id="PF19252">
    <property type="entry name" value="HIND"/>
    <property type="match status" value="2"/>
</dbReference>
<feature type="compositionally biased region" description="Basic residues" evidence="6">
    <location>
        <begin position="382"/>
        <end position="408"/>
    </location>
</feature>
<feature type="compositionally biased region" description="Basic and acidic residues" evidence="6">
    <location>
        <begin position="491"/>
        <end position="511"/>
    </location>
</feature>
<feature type="compositionally biased region" description="Basic and acidic residues" evidence="6">
    <location>
        <begin position="549"/>
        <end position="561"/>
    </location>
</feature>
<evidence type="ECO:0000313" key="8">
    <source>
        <dbReference type="Proteomes" id="UP000241890"/>
    </source>
</evidence>
<feature type="compositionally biased region" description="Gly residues" evidence="6">
    <location>
        <begin position="50"/>
        <end position="63"/>
    </location>
</feature>
<dbReference type="AlphaFoldDB" id="A0A2R5G975"/>
<organism evidence="7 8">
    <name type="scientific">Hondaea fermentalgiana</name>
    <dbReference type="NCBI Taxonomy" id="2315210"/>
    <lineage>
        <taxon>Eukaryota</taxon>
        <taxon>Sar</taxon>
        <taxon>Stramenopiles</taxon>
        <taxon>Bigyra</taxon>
        <taxon>Labyrinthulomycetes</taxon>
        <taxon>Thraustochytrida</taxon>
        <taxon>Thraustochytriidae</taxon>
        <taxon>Hondaea</taxon>
    </lineage>
</organism>
<keyword evidence="3" id="KW-0507">mRNA processing</keyword>
<feature type="compositionally biased region" description="Low complexity" evidence="6">
    <location>
        <begin position="31"/>
        <end position="49"/>
    </location>
</feature>
<dbReference type="OrthoDB" id="5583at2759"/>
<dbReference type="GO" id="GO:0000481">
    <property type="term" value="P:maturation of 5S rRNA"/>
    <property type="evidence" value="ECO:0007669"/>
    <property type="project" value="TreeGrafter"/>
</dbReference>
<comment type="subcellular location">
    <subcellularLocation>
        <location evidence="1">Nucleus</location>
    </subcellularLocation>
</comment>
<keyword evidence="8" id="KW-1185">Reference proteome</keyword>
<evidence type="ECO:0000313" key="7">
    <source>
        <dbReference type="EMBL" id="GBG26338.1"/>
    </source>
</evidence>
<dbReference type="PANTHER" id="PTHR14152">
    <property type="entry name" value="SQUAMOUS CELL CARCINOMA ANTIGEN RECOGNISED BY CYTOTOXIC T LYMPHOCYTES"/>
    <property type="match status" value="1"/>
</dbReference>
<feature type="compositionally biased region" description="Basic and acidic residues" evidence="6">
    <location>
        <begin position="145"/>
        <end position="161"/>
    </location>
</feature>
<feature type="region of interest" description="Disordered" evidence="6">
    <location>
        <begin position="31"/>
        <end position="70"/>
    </location>
</feature>
<dbReference type="Pfam" id="PF03343">
    <property type="entry name" value="SART-1"/>
    <property type="match status" value="2"/>
</dbReference>
<feature type="region of interest" description="Disordered" evidence="6">
    <location>
        <begin position="380"/>
        <end position="532"/>
    </location>
</feature>
<feature type="compositionally biased region" description="Basic and acidic residues" evidence="6">
    <location>
        <begin position="409"/>
        <end position="422"/>
    </location>
</feature>
<evidence type="ECO:0000256" key="5">
    <source>
        <dbReference type="ARBA" id="ARBA00023242"/>
    </source>
</evidence>
<proteinExistence type="inferred from homology"/>
<dbReference type="InterPro" id="IPR005011">
    <property type="entry name" value="SNU66/SART1"/>
</dbReference>
<evidence type="ECO:0000256" key="1">
    <source>
        <dbReference type="ARBA" id="ARBA00004123"/>
    </source>
</evidence>
<name>A0A2R5G975_9STRA</name>
<dbReference type="EMBL" id="BEYU01000019">
    <property type="protein sequence ID" value="GBG26338.1"/>
    <property type="molecule type" value="Genomic_DNA"/>
</dbReference>
<feature type="compositionally biased region" description="Polar residues" evidence="6">
    <location>
        <begin position="435"/>
        <end position="444"/>
    </location>
</feature>
<comment type="similarity">
    <text evidence="2">Belongs to the SNU66/SART1 family.</text>
</comment>
<reference evidence="7 8" key="1">
    <citation type="submission" date="2017-12" db="EMBL/GenBank/DDBJ databases">
        <title>Sequencing, de novo assembly and annotation of complete genome of a new Thraustochytrid species, strain FCC1311.</title>
        <authorList>
            <person name="Sedici K."/>
            <person name="Godart F."/>
            <person name="Aiese Cigliano R."/>
            <person name="Sanseverino W."/>
            <person name="Barakat M."/>
            <person name="Ortet P."/>
            <person name="Marechal E."/>
            <person name="Cagnac O."/>
            <person name="Amato A."/>
        </authorList>
    </citation>
    <scope>NUCLEOTIDE SEQUENCE [LARGE SCALE GENOMIC DNA]</scope>
</reference>
<dbReference type="GO" id="GO:0045292">
    <property type="term" value="P:mRNA cis splicing, via spliceosome"/>
    <property type="evidence" value="ECO:0007669"/>
    <property type="project" value="TreeGrafter"/>
</dbReference>
<dbReference type="PANTHER" id="PTHR14152:SF5">
    <property type="entry name" value="U4_U6.U5 TRI-SNRNP-ASSOCIATED PROTEIN 1"/>
    <property type="match status" value="1"/>
</dbReference>
<evidence type="ECO:0000256" key="2">
    <source>
        <dbReference type="ARBA" id="ARBA00006076"/>
    </source>
</evidence>
<dbReference type="GO" id="GO:0046540">
    <property type="term" value="C:U4/U6 x U5 tri-snRNP complex"/>
    <property type="evidence" value="ECO:0007669"/>
    <property type="project" value="InterPro"/>
</dbReference>
<keyword evidence="5" id="KW-0539">Nucleus</keyword>
<protein>
    <submittedName>
        <fullName evidence="7">U4/U6.U5 tri-snRNP-associated protein 1</fullName>
    </submittedName>
</protein>
<accession>A0A2R5G975</accession>
<dbReference type="Proteomes" id="UP000241890">
    <property type="component" value="Unassembled WGS sequence"/>
</dbReference>
<keyword evidence="4" id="KW-0508">mRNA splicing</keyword>
<gene>
    <name evidence="7" type="ORF">FCC1311_025592</name>
</gene>
<feature type="region of interest" description="Disordered" evidence="6">
    <location>
        <begin position="265"/>
        <end position="321"/>
    </location>
</feature>
<comment type="caution">
    <text evidence="7">The sequence shown here is derived from an EMBL/GenBank/DDBJ whole genome shotgun (WGS) entry which is preliminary data.</text>
</comment>
<evidence type="ECO:0000256" key="4">
    <source>
        <dbReference type="ARBA" id="ARBA00023187"/>
    </source>
</evidence>
<feature type="region of interest" description="Disordered" evidence="6">
    <location>
        <begin position="138"/>
        <end position="210"/>
    </location>
</feature>
<feature type="region of interest" description="Disordered" evidence="6">
    <location>
        <begin position="722"/>
        <end position="750"/>
    </location>
</feature>
<sequence>MMEGLRAQTVERDGEISCSVEETNRLRKLLGLKPLRGTTQQQQQQHGGTAANGGGTTEDGAGAGADEPFGRALVTESNGEISCSIEETNRIRASLGLKPLRVASARPKDTHEAKAIARENAAAEARRNDVQDRIAHAQKQRKLRAKLEGKTLGDETTRDGESAADWLARSSSMLAGTKTKPLKPSASKRKVKQHTPASSERGGASADDSELAGVRVAHDLADLAAQGDGVVLTLRDSGVIDAASGQLASEPDELEDHRLAAQKRVAEAHEKIRRRKGEPSLSGIENKSTGILAKYDDVDPAADEGRPSALGNRSAAPTILGSGGQLEAVAVKREHNDDPEDLDAAVAARLREVKEQQAGFAVFQQMQDYYTTEEYADLAAMSRKKSKKDKKSKKKKDKKEKKEKKSKKRDKESKRDAKHEDDATPAPTLAPGLAQTGQEAQDSNGDQDDATLILRRREKRPRRIADNDGEPADVSSSGLPLRLPTELSQRPLEDNSFRPDEIAARIARERGAAGTSTQAMSDKMTADPENEGLVLSSTAEFASRIEAQTADRRHKMEEERGPVVGTETSSSKRDRSASGELDPDSNGRKRNKAEISLPRTHNILGVDAFGADGDAGPQGHANRSAGGRTESGLTSALSKLRARGDLDPGKHASNNIIIGRANDAKPIVDDGIGPKLEYRDEHGHLMSQKEAWRAMNRDFHGQKANFKKLAKRQREIDRQVRMSKAAEAQTSTAALKKHQESTGQAFLKLD</sequence>